<keyword evidence="10" id="KW-1185">Reference proteome</keyword>
<dbReference type="GO" id="GO:0055085">
    <property type="term" value="P:transmembrane transport"/>
    <property type="evidence" value="ECO:0007669"/>
    <property type="project" value="InterPro"/>
</dbReference>
<organism evidence="9 10">
    <name type="scientific">Teretinema zuelzerae</name>
    <dbReference type="NCBI Taxonomy" id="156"/>
    <lineage>
        <taxon>Bacteria</taxon>
        <taxon>Pseudomonadati</taxon>
        <taxon>Spirochaetota</taxon>
        <taxon>Spirochaetia</taxon>
        <taxon>Spirochaetales</taxon>
        <taxon>Treponemataceae</taxon>
        <taxon>Teretinema</taxon>
    </lineage>
</organism>
<evidence type="ECO:0000256" key="4">
    <source>
        <dbReference type="ARBA" id="ARBA00022692"/>
    </source>
</evidence>
<sequence length="264" mass="28330">MTGKLQKAVKRLWKDAEGFVLPALFGILIIAFWEKKVFHALLGVKVLQLPIPSRITAVFLENAHRMAPDSLATLNTALSGMILGSLAGFAVALIATMFPKWGAGALTLLSAMNAVPVVALSPIMNVWFADAESAKTAVVAIVCMVAMAANAFRGMNDTKQFALDLMKSYAGSKRQIFLKLRLPNSVPYVFTGLRINVAAAMIGAIVSEYFSPASKGLGYGIRNRLSTGQFPLGWAYIIAASLIGIALYAAVAALERWATTHRQV</sequence>
<dbReference type="PROSITE" id="PS50928">
    <property type="entry name" value="ABC_TM1"/>
    <property type="match status" value="1"/>
</dbReference>
<feature type="transmembrane region" description="Helical" evidence="7">
    <location>
        <begin position="230"/>
        <end position="254"/>
    </location>
</feature>
<keyword evidence="6 7" id="KW-0472">Membrane</keyword>
<evidence type="ECO:0000313" key="9">
    <source>
        <dbReference type="EMBL" id="MCD1653977.1"/>
    </source>
</evidence>
<dbReference type="AlphaFoldDB" id="A0AAE3EG82"/>
<proteinExistence type="inferred from homology"/>
<dbReference type="PANTHER" id="PTHR30151">
    <property type="entry name" value="ALKANE SULFONATE ABC TRANSPORTER-RELATED, MEMBRANE SUBUNIT"/>
    <property type="match status" value="1"/>
</dbReference>
<feature type="transmembrane region" description="Helical" evidence="7">
    <location>
        <begin position="12"/>
        <end position="33"/>
    </location>
</feature>
<keyword evidence="5 7" id="KW-1133">Transmembrane helix</keyword>
<evidence type="ECO:0000256" key="1">
    <source>
        <dbReference type="ARBA" id="ARBA00004651"/>
    </source>
</evidence>
<feature type="domain" description="ABC transmembrane type-1" evidence="8">
    <location>
        <begin position="70"/>
        <end position="255"/>
    </location>
</feature>
<comment type="caution">
    <text evidence="9">The sequence shown here is derived from an EMBL/GenBank/DDBJ whole genome shotgun (WGS) entry which is preliminary data.</text>
</comment>
<name>A0AAE3EG82_9SPIR</name>
<accession>A0AAE3EG82</accession>
<feature type="transmembrane region" description="Helical" evidence="7">
    <location>
        <begin position="134"/>
        <end position="152"/>
    </location>
</feature>
<evidence type="ECO:0000256" key="5">
    <source>
        <dbReference type="ARBA" id="ARBA00022989"/>
    </source>
</evidence>
<reference evidence="9" key="1">
    <citation type="submission" date="2021-08" db="EMBL/GenBank/DDBJ databases">
        <title>Comparative analyses of Brucepasteria parasyntrophica and Teretinema zuelzerae.</title>
        <authorList>
            <person name="Song Y."/>
            <person name="Brune A."/>
        </authorList>
    </citation>
    <scope>NUCLEOTIDE SEQUENCE</scope>
    <source>
        <strain evidence="9">DSM 1903</strain>
    </source>
</reference>
<feature type="transmembrane region" description="Helical" evidence="7">
    <location>
        <begin position="105"/>
        <end position="128"/>
    </location>
</feature>
<dbReference type="Gene3D" id="1.10.3720.10">
    <property type="entry name" value="MetI-like"/>
    <property type="match status" value="1"/>
</dbReference>
<keyword evidence="3" id="KW-1003">Cell membrane</keyword>
<keyword evidence="4 7" id="KW-0812">Transmembrane</keyword>
<dbReference type="SUPFAM" id="SSF161098">
    <property type="entry name" value="MetI-like"/>
    <property type="match status" value="1"/>
</dbReference>
<dbReference type="RefSeq" id="WP_230753676.1">
    <property type="nucleotide sequence ID" value="NZ_JAINWA010000001.1"/>
</dbReference>
<feature type="transmembrane region" description="Helical" evidence="7">
    <location>
        <begin position="188"/>
        <end position="210"/>
    </location>
</feature>
<dbReference type="CDD" id="cd06261">
    <property type="entry name" value="TM_PBP2"/>
    <property type="match status" value="1"/>
</dbReference>
<evidence type="ECO:0000256" key="2">
    <source>
        <dbReference type="ARBA" id="ARBA00022448"/>
    </source>
</evidence>
<comment type="similarity">
    <text evidence="7">Belongs to the binding-protein-dependent transport system permease family.</text>
</comment>
<evidence type="ECO:0000256" key="7">
    <source>
        <dbReference type="RuleBase" id="RU363032"/>
    </source>
</evidence>
<dbReference type="Pfam" id="PF00528">
    <property type="entry name" value="BPD_transp_1"/>
    <property type="match status" value="1"/>
</dbReference>
<gene>
    <name evidence="9" type="ORF">K7J14_04600</name>
</gene>
<dbReference type="InterPro" id="IPR000515">
    <property type="entry name" value="MetI-like"/>
</dbReference>
<dbReference type="Proteomes" id="UP001198163">
    <property type="component" value="Unassembled WGS sequence"/>
</dbReference>
<dbReference type="InterPro" id="IPR035906">
    <property type="entry name" value="MetI-like_sf"/>
</dbReference>
<evidence type="ECO:0000313" key="10">
    <source>
        <dbReference type="Proteomes" id="UP001198163"/>
    </source>
</evidence>
<protein>
    <submittedName>
        <fullName evidence="9">ABC transporter permease subunit</fullName>
    </submittedName>
</protein>
<dbReference type="PANTHER" id="PTHR30151:SF20">
    <property type="entry name" value="ABC TRANSPORTER PERMEASE PROTEIN HI_0355-RELATED"/>
    <property type="match status" value="1"/>
</dbReference>
<evidence type="ECO:0000259" key="8">
    <source>
        <dbReference type="PROSITE" id="PS50928"/>
    </source>
</evidence>
<evidence type="ECO:0000256" key="3">
    <source>
        <dbReference type="ARBA" id="ARBA00022475"/>
    </source>
</evidence>
<keyword evidence="2 7" id="KW-0813">Transport</keyword>
<dbReference type="EMBL" id="JAINWA010000001">
    <property type="protein sequence ID" value="MCD1653977.1"/>
    <property type="molecule type" value="Genomic_DNA"/>
</dbReference>
<dbReference type="GO" id="GO:0005886">
    <property type="term" value="C:plasma membrane"/>
    <property type="evidence" value="ECO:0007669"/>
    <property type="project" value="UniProtKB-SubCell"/>
</dbReference>
<comment type="subcellular location">
    <subcellularLocation>
        <location evidence="1 7">Cell membrane</location>
        <topology evidence="1 7">Multi-pass membrane protein</topology>
    </subcellularLocation>
</comment>
<feature type="transmembrane region" description="Helical" evidence="7">
    <location>
        <begin position="77"/>
        <end position="98"/>
    </location>
</feature>
<evidence type="ECO:0000256" key="6">
    <source>
        <dbReference type="ARBA" id="ARBA00023136"/>
    </source>
</evidence>